<keyword evidence="1" id="KW-0812">Transmembrane</keyword>
<dbReference type="PATRIC" id="fig|1008153.3.peg.3001"/>
<sequence length="668" mass="71564">MVYSTADKDRLQIANDVVTAAAILAWAWILYYAFTQGVQRILFTITFLGSIMLVYLGNELIEAYEDEDKLGLVGLSLSTVITAVTTAYMIMFYNELLRVRVGTALPREYAIAAAFFLVILYLSYRAYGLSFLAVIVGVILYGLYGNYVPGILRHGGFSVSRMMSIMVLDFQGVYGSISRIIATWVALFLLYAGLMRGFGAFDLIMRIGLRSANYVRSGVALSAVTSSIIIGSITGSQAANTAITGSFTIPLMKETGMKGETAGGIESVASTGGQIMPPIMGAAAFVMASLLGITYVDVIIAGIIPAMIFYGSITFAVHYKGIGQLSEQTTKIDVESQFEEQMSQKEFIIQCLRFGIPFALLIYVLGVLQYTVLTAALYTIIAMFITGFGFPLVQTAMEGGDLQAECVSLLGDAATGFREGAMILAPIAIIIAAINGVVDVFTASGIPGILSLALLDLSGGVMLTAVILAMVISIVLGMGMPTVAAYVIVAALIAPALIQQFFVPDLAAHFFVLYAAILSGLTPPIAIAVVVATGIAESNFWRTAHEALKISTPIYVLPFAFIYNPELVVGGFGTQTFLSGIIALLGALGISHGLNYYGRFFHESAFVIYPAKMIYLVLGVLAMVYPDITIRVGCVTGILVLMALQLQKPIRERVSERSATDSIRTTKD</sequence>
<name>A0A151ABH9_9EURY</name>
<protein>
    <submittedName>
        <fullName evidence="3">DctM-like transporter</fullName>
    </submittedName>
</protein>
<reference evidence="3 4" key="1">
    <citation type="submission" date="2016-02" db="EMBL/GenBank/DDBJ databases">
        <title>Genome sequence of Halalkalicoccus paucihalophilus DSM 24557.</title>
        <authorList>
            <person name="Poehlein A."/>
            <person name="Daniel R."/>
        </authorList>
    </citation>
    <scope>NUCLEOTIDE SEQUENCE [LARGE SCALE GENOMIC DNA]</scope>
    <source>
        <strain evidence="3 4">DSM 24557</strain>
    </source>
</reference>
<feature type="transmembrane region" description="Helical" evidence="1">
    <location>
        <begin position="423"/>
        <end position="443"/>
    </location>
</feature>
<comment type="caution">
    <text evidence="3">The sequence shown here is derived from an EMBL/GenBank/DDBJ whole genome shotgun (WGS) entry which is preliminary data.</text>
</comment>
<feature type="transmembrane region" description="Helical" evidence="1">
    <location>
        <begin position="483"/>
        <end position="502"/>
    </location>
</feature>
<feature type="transmembrane region" description="Helical" evidence="1">
    <location>
        <begin position="130"/>
        <end position="152"/>
    </location>
</feature>
<feature type="transmembrane region" description="Helical" evidence="1">
    <location>
        <begin position="275"/>
        <end position="293"/>
    </location>
</feature>
<feature type="transmembrane region" description="Helical" evidence="1">
    <location>
        <begin position="347"/>
        <end position="366"/>
    </location>
</feature>
<dbReference type="EMBL" id="LTAZ01000010">
    <property type="protein sequence ID" value="KYH24963.1"/>
    <property type="molecule type" value="Genomic_DNA"/>
</dbReference>
<feature type="transmembrane region" description="Helical" evidence="1">
    <location>
        <begin position="606"/>
        <end position="624"/>
    </location>
</feature>
<dbReference type="InterPro" id="IPR010656">
    <property type="entry name" value="DctM"/>
</dbReference>
<feature type="transmembrane region" description="Helical" evidence="1">
    <location>
        <begin position="299"/>
        <end position="319"/>
    </location>
</feature>
<evidence type="ECO:0000313" key="3">
    <source>
        <dbReference type="EMBL" id="KYH24963.1"/>
    </source>
</evidence>
<feature type="transmembrane region" description="Helical" evidence="1">
    <location>
        <begin position="508"/>
        <end position="535"/>
    </location>
</feature>
<feature type="domain" description="TRAP C4-dicarboxylate transport system permease DctM subunit" evidence="2">
    <location>
        <begin position="118"/>
        <end position="569"/>
    </location>
</feature>
<feature type="transmembrane region" description="Helical" evidence="1">
    <location>
        <begin position="105"/>
        <end position="124"/>
    </location>
</feature>
<dbReference type="Proteomes" id="UP000075321">
    <property type="component" value="Unassembled WGS sequence"/>
</dbReference>
<evidence type="ECO:0000313" key="4">
    <source>
        <dbReference type="Proteomes" id="UP000075321"/>
    </source>
</evidence>
<keyword evidence="1" id="KW-1133">Transmembrane helix</keyword>
<organism evidence="3 4">
    <name type="scientific">Halalkalicoccus paucihalophilus</name>
    <dbReference type="NCBI Taxonomy" id="1008153"/>
    <lineage>
        <taxon>Archaea</taxon>
        <taxon>Methanobacteriati</taxon>
        <taxon>Methanobacteriota</taxon>
        <taxon>Stenosarchaea group</taxon>
        <taxon>Halobacteria</taxon>
        <taxon>Halobacteriales</taxon>
        <taxon>Halococcaceae</taxon>
        <taxon>Halalkalicoccus</taxon>
    </lineage>
</organism>
<evidence type="ECO:0000259" key="2">
    <source>
        <dbReference type="Pfam" id="PF06808"/>
    </source>
</evidence>
<keyword evidence="1" id="KW-0472">Membrane</keyword>
<accession>A0A151ABH9</accession>
<feature type="transmembrane region" description="Helical" evidence="1">
    <location>
        <begin position="630"/>
        <end position="647"/>
    </location>
</feature>
<feature type="transmembrane region" description="Helical" evidence="1">
    <location>
        <begin position="70"/>
        <end position="93"/>
    </location>
</feature>
<dbReference type="Pfam" id="PF06808">
    <property type="entry name" value="DctM"/>
    <property type="match status" value="1"/>
</dbReference>
<dbReference type="RefSeq" id="WP_066383948.1">
    <property type="nucleotide sequence ID" value="NZ_LTAZ01000010.1"/>
</dbReference>
<evidence type="ECO:0000256" key="1">
    <source>
        <dbReference type="SAM" id="Phobius"/>
    </source>
</evidence>
<feature type="transmembrane region" description="Helical" evidence="1">
    <location>
        <begin position="372"/>
        <end position="393"/>
    </location>
</feature>
<dbReference type="NCBIfam" id="TIGR02123">
    <property type="entry name" value="TRAP_fused"/>
    <property type="match status" value="1"/>
</dbReference>
<dbReference type="AlphaFoldDB" id="A0A151ABH9"/>
<dbReference type="OrthoDB" id="371890at2157"/>
<gene>
    <name evidence="3" type="ORF">HAPAU_29150</name>
</gene>
<feature type="transmembrane region" description="Helical" evidence="1">
    <location>
        <begin position="173"/>
        <end position="194"/>
    </location>
</feature>
<feature type="transmembrane region" description="Helical" evidence="1">
    <location>
        <begin position="12"/>
        <end position="34"/>
    </location>
</feature>
<feature type="transmembrane region" description="Helical" evidence="1">
    <location>
        <begin position="214"/>
        <end position="233"/>
    </location>
</feature>
<feature type="transmembrane region" description="Helical" evidence="1">
    <location>
        <begin position="576"/>
        <end position="594"/>
    </location>
</feature>
<dbReference type="PANTHER" id="PTHR43849:SF2">
    <property type="entry name" value="BLL3936 PROTEIN"/>
    <property type="match status" value="1"/>
</dbReference>
<dbReference type="InterPro" id="IPR011853">
    <property type="entry name" value="TRAP_DctM-Dct_fused"/>
</dbReference>
<dbReference type="PANTHER" id="PTHR43849">
    <property type="entry name" value="BLL3936 PROTEIN"/>
    <property type="match status" value="1"/>
</dbReference>
<keyword evidence="4" id="KW-1185">Reference proteome</keyword>
<proteinExistence type="predicted"/>
<feature type="transmembrane region" description="Helical" evidence="1">
    <location>
        <begin position="41"/>
        <end position="58"/>
    </location>
</feature>
<feature type="transmembrane region" description="Helical" evidence="1">
    <location>
        <begin position="449"/>
        <end position="476"/>
    </location>
</feature>